<keyword evidence="2" id="KW-0472">Membrane</keyword>
<dbReference type="EMBL" id="KK207830">
    <property type="protein sequence ID" value="EZF53142.1"/>
    <property type="molecule type" value="Genomic_DNA"/>
</dbReference>
<gene>
    <name evidence="3" type="ORF">H103_03829</name>
</gene>
<feature type="compositionally biased region" description="Polar residues" evidence="1">
    <location>
        <begin position="107"/>
        <end position="124"/>
    </location>
</feature>
<feature type="transmembrane region" description="Helical" evidence="2">
    <location>
        <begin position="43"/>
        <end position="63"/>
    </location>
</feature>
<evidence type="ECO:0000313" key="3">
    <source>
        <dbReference type="EMBL" id="EZF53142.1"/>
    </source>
</evidence>
<dbReference type="Proteomes" id="UP000023758">
    <property type="component" value="Unassembled WGS sequence"/>
</dbReference>
<sequence length="762" mass="86528">MMKTFWPRAQIQAYTCRCGSCLKSSTSNAASNRTVSAASRRRLLIGNSVTGFYATLFAAAVAWDTSVKTRRRIERQQEIEAVKAEVEALELDQLRRLEALASRQRFRTSTPSQQRRGYSTSTRPDTFRRTYRGLSTQAVGAQCRNSEVEALDVEYINLGTEKPATPQIKSHPRELTNYDLDVDPRSEAEIERYESDLSLNDILRQRAILRLAARQLAIKMILRPALAHLYAGVPFTSRTSCILPDIEIEKLLEELEDIRVRIAKLRSSRDAWFGDLARNITIVEHENLIAERAALNEDLKRMYTMYQDDELTSRDLLVKVAENILSSEEPLSRLSVSLMIRMFGRSRQNDVVNMIIDSIFPNGLILGEGVIIATLDFFNKSKDLYRFDGFLNRLLGGKLLRLPQYWKLTKVGNIEIPVPPRGSDHAILSTLISSALGFNQPQRADAWLAVMRHRGYSDNPHILGSYLRYYAQQQDWERGGLLLLRVVDYISSTVADNEGQFERLILYMAAFCNSCGKDRLGNSILKAAAVHGIDWQDAYNSTDERIVILSTLERWRAAAELPKLPVSQLSVDERHRAFANSVRGAIQQAVSITQGRNTLYQRRYDQLAYDIRSSELVIRDLKFEMDKESHIRNMRNLHLKLSQPSETESIREEVHSLDIAIRDIALEIERQTRKAEMATLKSQLDMIQTMLSHQSPKADTTTHETSLASKLTAAKPHSALSSATTELQRPPTKVSPQIKKVSAINKYSSSNIRKSYQSFPSN</sequence>
<reference evidence="3" key="1">
    <citation type="submission" date="2014-02" db="EMBL/GenBank/DDBJ databases">
        <title>The Genome Sequence of Trichophyton rubrum (morphotype fischeri) CBS 288.86.</title>
        <authorList>
            <consortium name="The Broad Institute Genomics Platform"/>
            <person name="Cuomo C.A."/>
            <person name="White T.C."/>
            <person name="Graser Y."/>
            <person name="Martinez-Rossi N."/>
            <person name="Heitman J."/>
            <person name="Young S.K."/>
            <person name="Zeng Q."/>
            <person name="Gargeya S."/>
            <person name="Abouelleil A."/>
            <person name="Alvarado L."/>
            <person name="Chapman S.B."/>
            <person name="Gainer-Dewar J."/>
            <person name="Goldberg J."/>
            <person name="Griggs A."/>
            <person name="Gujja S."/>
            <person name="Hansen M."/>
            <person name="Howarth C."/>
            <person name="Imamovic A."/>
            <person name="Larimer J."/>
            <person name="Martinez D."/>
            <person name="Murphy C."/>
            <person name="Pearson M.D."/>
            <person name="Persinoti G."/>
            <person name="Poon T."/>
            <person name="Priest M."/>
            <person name="Roberts A.D."/>
            <person name="Saif S."/>
            <person name="Shea T.D."/>
            <person name="Sykes S.N."/>
            <person name="Wortman J."/>
            <person name="Nusbaum C."/>
            <person name="Birren B."/>
        </authorList>
    </citation>
    <scope>NUCLEOTIDE SEQUENCE [LARGE SCALE GENOMIC DNA]</scope>
    <source>
        <strain evidence="3">CBS 288.86</strain>
    </source>
</reference>
<keyword evidence="2" id="KW-0812">Transmembrane</keyword>
<dbReference type="AlphaFoldDB" id="A0A022W468"/>
<dbReference type="OrthoDB" id="185373at2759"/>
<evidence type="ECO:0000256" key="2">
    <source>
        <dbReference type="SAM" id="Phobius"/>
    </source>
</evidence>
<protein>
    <submittedName>
        <fullName evidence="3">Uncharacterized protein</fullName>
    </submittedName>
</protein>
<name>A0A022W468_TRIRU</name>
<accession>A0A022W468</accession>
<organism evidence="3">
    <name type="scientific">Trichophyton rubrum CBS 288.86</name>
    <dbReference type="NCBI Taxonomy" id="1215330"/>
    <lineage>
        <taxon>Eukaryota</taxon>
        <taxon>Fungi</taxon>
        <taxon>Dikarya</taxon>
        <taxon>Ascomycota</taxon>
        <taxon>Pezizomycotina</taxon>
        <taxon>Eurotiomycetes</taxon>
        <taxon>Eurotiomycetidae</taxon>
        <taxon>Onygenales</taxon>
        <taxon>Arthrodermataceae</taxon>
        <taxon>Trichophyton</taxon>
    </lineage>
</organism>
<keyword evidence="2" id="KW-1133">Transmembrane helix</keyword>
<proteinExistence type="predicted"/>
<evidence type="ECO:0000256" key="1">
    <source>
        <dbReference type="SAM" id="MobiDB-lite"/>
    </source>
</evidence>
<feature type="region of interest" description="Disordered" evidence="1">
    <location>
        <begin position="713"/>
        <end position="741"/>
    </location>
</feature>
<dbReference type="HOGENOM" id="CLU_020134_0_0_1"/>
<feature type="region of interest" description="Disordered" evidence="1">
    <location>
        <begin position="104"/>
        <end position="126"/>
    </location>
</feature>